<keyword evidence="10" id="KW-1185">Reference proteome</keyword>
<proteinExistence type="inferred from homology"/>
<keyword evidence="3" id="KW-0479">Metal-binding</keyword>
<dbReference type="EMBL" id="JACEZS010000002">
    <property type="protein sequence ID" value="MBA5604479.1"/>
    <property type="molecule type" value="Genomic_DNA"/>
</dbReference>
<protein>
    <recommendedName>
        <fullName evidence="7">Thioredoxin</fullName>
    </recommendedName>
</protein>
<dbReference type="InterPro" id="IPR017937">
    <property type="entry name" value="Thioredoxin_CS"/>
</dbReference>
<dbReference type="NCBIfam" id="TIGR01068">
    <property type="entry name" value="thioredoxin"/>
    <property type="match status" value="1"/>
</dbReference>
<dbReference type="CDD" id="cd02947">
    <property type="entry name" value="TRX_family"/>
    <property type="match status" value="1"/>
</dbReference>
<dbReference type="PRINTS" id="PR00421">
    <property type="entry name" value="THIOREDOXIN"/>
</dbReference>
<evidence type="ECO:0000256" key="2">
    <source>
        <dbReference type="ARBA" id="ARBA00022448"/>
    </source>
</evidence>
<keyword evidence="6" id="KW-0676">Redox-active center</keyword>
<evidence type="ECO:0000256" key="6">
    <source>
        <dbReference type="ARBA" id="ARBA00023284"/>
    </source>
</evidence>
<sequence length="150" mass="16691">MTADTSPSLHIVCPHCDAVNRVPAARLRQQPVCGKCQAALFTGEPLELPAARFLKHIERSDIPVLVDFWAPWCGPCRSMAPHYAQAAQRLEPAFRVVKLNTEEAQELAARYAIRSIPTLALFQQGREVARQPGAMDAANIVNWATQHLRR</sequence>
<dbReference type="InterPro" id="IPR049299">
    <property type="entry name" value="Thio2_N"/>
</dbReference>
<keyword evidence="2" id="KW-0813">Transport</keyword>
<dbReference type="GO" id="GO:0005829">
    <property type="term" value="C:cytosol"/>
    <property type="evidence" value="ECO:0007669"/>
    <property type="project" value="TreeGrafter"/>
</dbReference>
<name>A0A7W2EEH3_9BURK</name>
<keyword evidence="4" id="KW-0249">Electron transport</keyword>
<dbReference type="RefSeq" id="WP_182214240.1">
    <property type="nucleotide sequence ID" value="NZ_JACEZS010000002.1"/>
</dbReference>
<evidence type="ECO:0000256" key="7">
    <source>
        <dbReference type="NCBIfam" id="TIGR01068"/>
    </source>
</evidence>
<comment type="similarity">
    <text evidence="1">Belongs to the thioredoxin family.</text>
</comment>
<evidence type="ECO:0000256" key="1">
    <source>
        <dbReference type="ARBA" id="ARBA00008987"/>
    </source>
</evidence>
<dbReference type="InterPro" id="IPR005746">
    <property type="entry name" value="Thioredoxin"/>
</dbReference>
<gene>
    <name evidence="9" type="primary">trxC</name>
    <name evidence="9" type="ORF">H3H36_03775</name>
</gene>
<evidence type="ECO:0000256" key="3">
    <source>
        <dbReference type="ARBA" id="ARBA00022723"/>
    </source>
</evidence>
<evidence type="ECO:0000256" key="5">
    <source>
        <dbReference type="ARBA" id="ARBA00023157"/>
    </source>
</evidence>
<accession>A0A7W2EEH3</accession>
<organism evidence="9 10">
    <name type="scientific">Rugamonas fusca</name>
    <dbReference type="NCBI Taxonomy" id="2758568"/>
    <lineage>
        <taxon>Bacteria</taxon>
        <taxon>Pseudomonadati</taxon>
        <taxon>Pseudomonadota</taxon>
        <taxon>Betaproteobacteria</taxon>
        <taxon>Burkholderiales</taxon>
        <taxon>Oxalobacteraceae</taxon>
        <taxon>Telluria group</taxon>
        <taxon>Rugamonas</taxon>
    </lineage>
</organism>
<dbReference type="PROSITE" id="PS51352">
    <property type="entry name" value="THIOREDOXIN_2"/>
    <property type="match status" value="1"/>
</dbReference>
<dbReference type="GO" id="GO:0045454">
    <property type="term" value="P:cell redox homeostasis"/>
    <property type="evidence" value="ECO:0007669"/>
    <property type="project" value="TreeGrafter"/>
</dbReference>
<feature type="domain" description="Thioredoxin" evidence="8">
    <location>
        <begin position="16"/>
        <end position="149"/>
    </location>
</feature>
<comment type="caution">
    <text evidence="9">The sequence shown here is derived from an EMBL/GenBank/DDBJ whole genome shotgun (WGS) entry which is preliminary data.</text>
</comment>
<evidence type="ECO:0000313" key="9">
    <source>
        <dbReference type="EMBL" id="MBA5604479.1"/>
    </source>
</evidence>
<dbReference type="Proteomes" id="UP000566711">
    <property type="component" value="Unassembled WGS sequence"/>
</dbReference>
<dbReference type="PANTHER" id="PTHR45663">
    <property type="entry name" value="GEO12009P1"/>
    <property type="match status" value="1"/>
</dbReference>
<dbReference type="Gene3D" id="2.30.30.380">
    <property type="entry name" value="Zn-finger domain of Sec23/24"/>
    <property type="match status" value="1"/>
</dbReference>
<dbReference type="Gene3D" id="3.40.30.10">
    <property type="entry name" value="Glutaredoxin"/>
    <property type="match status" value="1"/>
</dbReference>
<dbReference type="SUPFAM" id="SSF52833">
    <property type="entry name" value="Thioredoxin-like"/>
    <property type="match status" value="1"/>
</dbReference>
<evidence type="ECO:0000259" key="8">
    <source>
        <dbReference type="PROSITE" id="PS51352"/>
    </source>
</evidence>
<dbReference type="GO" id="GO:0015035">
    <property type="term" value="F:protein-disulfide reductase activity"/>
    <property type="evidence" value="ECO:0007669"/>
    <property type="project" value="UniProtKB-UniRule"/>
</dbReference>
<dbReference type="AlphaFoldDB" id="A0A7W2EEH3"/>
<dbReference type="InterPro" id="IPR013766">
    <property type="entry name" value="Thioredoxin_domain"/>
</dbReference>
<keyword evidence="5" id="KW-1015">Disulfide bond</keyword>
<dbReference type="NCBIfam" id="NF008229">
    <property type="entry name" value="PRK10996.1"/>
    <property type="match status" value="1"/>
</dbReference>
<reference evidence="9 10" key="1">
    <citation type="submission" date="2020-07" db="EMBL/GenBank/DDBJ databases">
        <title>Novel species isolated from subtropical streams in China.</title>
        <authorList>
            <person name="Lu H."/>
        </authorList>
    </citation>
    <scope>NUCLEOTIDE SEQUENCE [LARGE SCALE GENOMIC DNA]</scope>
    <source>
        <strain evidence="9 10">FT3S</strain>
    </source>
</reference>
<evidence type="ECO:0000313" key="10">
    <source>
        <dbReference type="Proteomes" id="UP000566711"/>
    </source>
</evidence>
<evidence type="ECO:0000256" key="4">
    <source>
        <dbReference type="ARBA" id="ARBA00022982"/>
    </source>
</evidence>
<dbReference type="FunFam" id="3.40.30.10:FF:000001">
    <property type="entry name" value="Thioredoxin"/>
    <property type="match status" value="1"/>
</dbReference>
<dbReference type="Pfam" id="PF21352">
    <property type="entry name" value="Zn_ribbon_Thio2"/>
    <property type="match status" value="1"/>
</dbReference>
<dbReference type="GO" id="GO:0046872">
    <property type="term" value="F:metal ion binding"/>
    <property type="evidence" value="ECO:0007669"/>
    <property type="project" value="UniProtKB-KW"/>
</dbReference>
<dbReference type="PROSITE" id="PS00194">
    <property type="entry name" value="THIOREDOXIN_1"/>
    <property type="match status" value="1"/>
</dbReference>
<dbReference type="InterPro" id="IPR036249">
    <property type="entry name" value="Thioredoxin-like_sf"/>
</dbReference>
<dbReference type="PANTHER" id="PTHR45663:SF11">
    <property type="entry name" value="GEO12009P1"/>
    <property type="match status" value="1"/>
</dbReference>
<dbReference type="Pfam" id="PF00085">
    <property type="entry name" value="Thioredoxin"/>
    <property type="match status" value="1"/>
</dbReference>